<name>A0A4U6UQB1_SETVI</name>
<protein>
    <recommendedName>
        <fullName evidence="4">Secreted protein</fullName>
    </recommendedName>
</protein>
<feature type="chain" id="PRO_5020768267" description="Secreted protein" evidence="1">
    <location>
        <begin position="17"/>
        <end position="79"/>
    </location>
</feature>
<organism evidence="2 3">
    <name type="scientific">Setaria viridis</name>
    <name type="common">Green bristlegrass</name>
    <name type="synonym">Setaria italica subsp. viridis</name>
    <dbReference type="NCBI Taxonomy" id="4556"/>
    <lineage>
        <taxon>Eukaryota</taxon>
        <taxon>Viridiplantae</taxon>
        <taxon>Streptophyta</taxon>
        <taxon>Embryophyta</taxon>
        <taxon>Tracheophyta</taxon>
        <taxon>Spermatophyta</taxon>
        <taxon>Magnoliopsida</taxon>
        <taxon>Liliopsida</taxon>
        <taxon>Poales</taxon>
        <taxon>Poaceae</taxon>
        <taxon>PACMAD clade</taxon>
        <taxon>Panicoideae</taxon>
        <taxon>Panicodae</taxon>
        <taxon>Paniceae</taxon>
        <taxon>Cenchrinae</taxon>
        <taxon>Setaria</taxon>
    </lineage>
</organism>
<dbReference type="Proteomes" id="UP000298652">
    <property type="component" value="Chromosome 5"/>
</dbReference>
<evidence type="ECO:0000256" key="1">
    <source>
        <dbReference type="SAM" id="SignalP"/>
    </source>
</evidence>
<sequence>MGGASLSCALTHTCVAFLVVVAYGMAPLHSGLTHGTTVADETMAVSFSMLGCWHSTWVSCEALKLCCLQILPVHAYHQE</sequence>
<dbReference type="EMBL" id="CM016556">
    <property type="protein sequence ID" value="TKW16683.1"/>
    <property type="molecule type" value="Genomic_DNA"/>
</dbReference>
<keyword evidence="1" id="KW-0732">Signal</keyword>
<keyword evidence="3" id="KW-1185">Reference proteome</keyword>
<reference evidence="2" key="1">
    <citation type="submission" date="2019-03" db="EMBL/GenBank/DDBJ databases">
        <title>WGS assembly of Setaria viridis.</title>
        <authorList>
            <person name="Huang P."/>
            <person name="Jenkins J."/>
            <person name="Grimwood J."/>
            <person name="Barry K."/>
            <person name="Healey A."/>
            <person name="Mamidi S."/>
            <person name="Sreedasyam A."/>
            <person name="Shu S."/>
            <person name="Feldman M."/>
            <person name="Wu J."/>
            <person name="Yu Y."/>
            <person name="Chen C."/>
            <person name="Johnson J."/>
            <person name="Rokhsar D."/>
            <person name="Baxter I."/>
            <person name="Schmutz J."/>
            <person name="Brutnell T."/>
            <person name="Kellogg E."/>
        </authorList>
    </citation>
    <scope>NUCLEOTIDE SEQUENCE [LARGE SCALE GENOMIC DNA]</scope>
</reference>
<dbReference type="OMA" id="CALTHTC"/>
<proteinExistence type="predicted"/>
<dbReference type="Gramene" id="TKW16683">
    <property type="protein sequence ID" value="TKW16683"/>
    <property type="gene ID" value="SEVIR_5G315250v2"/>
</dbReference>
<evidence type="ECO:0008006" key="4">
    <source>
        <dbReference type="Google" id="ProtNLM"/>
    </source>
</evidence>
<gene>
    <name evidence="2" type="ORF">SEVIR_5G315250v2</name>
</gene>
<feature type="signal peptide" evidence="1">
    <location>
        <begin position="1"/>
        <end position="16"/>
    </location>
</feature>
<evidence type="ECO:0000313" key="3">
    <source>
        <dbReference type="Proteomes" id="UP000298652"/>
    </source>
</evidence>
<dbReference type="AlphaFoldDB" id="A0A4U6UQB1"/>
<accession>A0A4U6UQB1</accession>
<evidence type="ECO:0000313" key="2">
    <source>
        <dbReference type="EMBL" id="TKW16683.1"/>
    </source>
</evidence>